<dbReference type="Gene3D" id="3.60.70.12">
    <property type="entry name" value="L-amino peptidase D-ALA esterase/amidase"/>
    <property type="match status" value="1"/>
</dbReference>
<dbReference type="PANTHER" id="PTHR36512">
    <property type="entry name" value="D-AMINOPEPTIDASE"/>
    <property type="match status" value="1"/>
</dbReference>
<organism evidence="2 3">
    <name type="scientific">Pseudomonas bharatica CSV86</name>
    <dbReference type="NCBI Taxonomy" id="1005395"/>
    <lineage>
        <taxon>Bacteria</taxon>
        <taxon>Pseudomonadati</taxon>
        <taxon>Pseudomonadota</taxon>
        <taxon>Gammaproteobacteria</taxon>
        <taxon>Pseudomonadales</taxon>
        <taxon>Pseudomonadaceae</taxon>
        <taxon>Pseudomonas</taxon>
        <taxon>Pseudomonas bharatica</taxon>
    </lineage>
</organism>
<evidence type="ECO:0000313" key="2">
    <source>
        <dbReference type="EMBL" id="NNJ15692.1"/>
    </source>
</evidence>
<protein>
    <submittedName>
        <fullName evidence="2">P1 family peptidase</fullName>
    </submittedName>
</protein>
<dbReference type="InterPro" id="IPR016117">
    <property type="entry name" value="ArgJ-like_dom_sf"/>
</dbReference>
<dbReference type="AlphaFoldDB" id="A0A7K4EDG5"/>
<comment type="similarity">
    <text evidence="1">Belongs to the peptidase S58 family.</text>
</comment>
<name>A0A7K4EDG5_9PSED</name>
<dbReference type="CDD" id="cd02252">
    <property type="entry name" value="nylC_like"/>
    <property type="match status" value="1"/>
</dbReference>
<dbReference type="GO" id="GO:0004177">
    <property type="term" value="F:aminopeptidase activity"/>
    <property type="evidence" value="ECO:0007669"/>
    <property type="project" value="TreeGrafter"/>
</dbReference>
<dbReference type="Pfam" id="PF03576">
    <property type="entry name" value="Peptidase_S58"/>
    <property type="match status" value="1"/>
</dbReference>
<dbReference type="InterPro" id="IPR005321">
    <property type="entry name" value="Peptidase_S58_DmpA"/>
</dbReference>
<dbReference type="SUPFAM" id="SSF56266">
    <property type="entry name" value="DmpA/ArgJ-like"/>
    <property type="match status" value="1"/>
</dbReference>
<dbReference type="RefSeq" id="WP_170394575.1">
    <property type="nucleotide sequence ID" value="NZ_AMWJ02000001.1"/>
</dbReference>
<dbReference type="EMBL" id="AMWJ02000001">
    <property type="protein sequence ID" value="NNJ15692.1"/>
    <property type="molecule type" value="Genomic_DNA"/>
</dbReference>
<proteinExistence type="inferred from homology"/>
<reference evidence="2 3" key="1">
    <citation type="journal article" date="2013" name="Genome Announc.">
        <title>Genome Sequence of Naphthalene-Degrading Soil Bacterium Pseudomonas putida CSV86.</title>
        <authorList>
            <person name="Phale P.S."/>
            <person name="Paliwal V."/>
            <person name="Raju S.C."/>
            <person name="Modak A."/>
            <person name="Purohit H.J."/>
        </authorList>
    </citation>
    <scope>NUCLEOTIDE SEQUENCE [LARGE SCALE GENOMIC DNA]</scope>
    <source>
        <strain evidence="2 3">CSV86</strain>
    </source>
</reference>
<dbReference type="PANTHER" id="PTHR36512:SF3">
    <property type="entry name" value="BLR5678 PROTEIN"/>
    <property type="match status" value="1"/>
</dbReference>
<evidence type="ECO:0000313" key="3">
    <source>
        <dbReference type="Proteomes" id="UP000010448"/>
    </source>
</evidence>
<keyword evidence="3" id="KW-1185">Reference proteome</keyword>
<dbReference type="Proteomes" id="UP000010448">
    <property type="component" value="Unassembled WGS sequence"/>
</dbReference>
<sequence length="384" mass="39070">MPLPGPRNALTDIPGLTVGHATDPRVDTGVTVIRAARVCTASVDIRGGGPGGRESSALEPENMVGQLHALVFAGGSVFGLGAADAVAAALSAEGVGLHLKAGAPAIPIVPSAVLHDLANGGDKQWGLEPPYRRLGFEALANAGTEITQGAVGAGRGAMAGVLKGGLGTASLDLGDGLLVAALVVANPIGSVYMPDGRTFWAWPWEIAGEFGGVRPAGDQDCSDPIPELSRLDSMGRLQAGANTTLVVVASTAQLSTAECKRVAIMAQDGIARAVRPAHLPFDGDTVFALATGAVELGSGARRQVSIGSIGSAAADCVARAIARVCTLRAVEQHLFDPLPGLLCQHRQAQLGIHPLQMAVARHVQAIIATAQFQQLLGDRPIPAA</sequence>
<evidence type="ECO:0000256" key="1">
    <source>
        <dbReference type="ARBA" id="ARBA00007068"/>
    </source>
</evidence>
<comment type="caution">
    <text evidence="2">The sequence shown here is derived from an EMBL/GenBank/DDBJ whole genome shotgun (WGS) entry which is preliminary data.</text>
</comment>
<accession>A0A7K4EDG5</accession>
<gene>
    <name evidence="2" type="ORF">CSV86_010820</name>
</gene>